<accession>A0A9W8UXT6</accession>
<organism evidence="7 8">
    <name type="scientific">Fusarium falciforme</name>
    <dbReference type="NCBI Taxonomy" id="195108"/>
    <lineage>
        <taxon>Eukaryota</taxon>
        <taxon>Fungi</taxon>
        <taxon>Dikarya</taxon>
        <taxon>Ascomycota</taxon>
        <taxon>Pezizomycotina</taxon>
        <taxon>Sordariomycetes</taxon>
        <taxon>Hypocreomycetidae</taxon>
        <taxon>Hypocreales</taxon>
        <taxon>Nectriaceae</taxon>
        <taxon>Fusarium</taxon>
        <taxon>Fusarium solani species complex</taxon>
    </lineage>
</organism>
<dbReference type="OrthoDB" id="543156at2759"/>
<comment type="similarity">
    <text evidence="4">Belongs to the peptidase C56 family. HSP31-like subfamily.</text>
</comment>
<dbReference type="Gene3D" id="3.40.50.880">
    <property type="match status" value="1"/>
</dbReference>
<dbReference type="EC" id="4.2.1.130" evidence="1"/>
<evidence type="ECO:0000256" key="3">
    <source>
        <dbReference type="ARBA" id="ARBA00023239"/>
    </source>
</evidence>
<comment type="caution">
    <text evidence="7">The sequence shown here is derived from an EMBL/GenBank/DDBJ whole genome shotgun (WGS) entry which is preliminary data.</text>
</comment>
<dbReference type="GO" id="GO:0019243">
    <property type="term" value="P:methylglyoxal catabolic process to D-lactate via S-lactoyl-glutathione"/>
    <property type="evidence" value="ECO:0007669"/>
    <property type="project" value="TreeGrafter"/>
</dbReference>
<dbReference type="AlphaFoldDB" id="A0A9W8UXT6"/>
<proteinExistence type="inferred from homology"/>
<evidence type="ECO:0000259" key="6">
    <source>
        <dbReference type="Pfam" id="PF01965"/>
    </source>
</evidence>
<feature type="domain" description="DJ-1/PfpI" evidence="6">
    <location>
        <begin position="94"/>
        <end position="229"/>
    </location>
</feature>
<sequence>MVASKPRILVVLTSADKVPTSGKPIGWYLSELAHPFHILHDKADFIFASPKGGEAPLDQASVEMSMEDPVCKNFLENHSSTWKKTQRLSEVAGRTSEFDAVFYPGGHGPMFDLVSDPHSLRILRDLHAENKVIAALCHGPAALVNAKTADGEYIIQGRGVTGFDDVGEEMFGYDKDVAFSLQGLLNERSGGKYAKADNGPLGKKVVVDGNVITGQNPASAYDVGHELAKALGI</sequence>
<dbReference type="SUPFAM" id="SSF52317">
    <property type="entry name" value="Class I glutamine amidotransferase-like"/>
    <property type="match status" value="1"/>
</dbReference>
<keyword evidence="8" id="KW-1185">Reference proteome</keyword>
<dbReference type="InterPro" id="IPR002818">
    <property type="entry name" value="DJ-1/PfpI"/>
</dbReference>
<dbReference type="Proteomes" id="UP001152087">
    <property type="component" value="Unassembled WGS sequence"/>
</dbReference>
<evidence type="ECO:0000256" key="5">
    <source>
        <dbReference type="ARBA" id="ARBA00048082"/>
    </source>
</evidence>
<evidence type="ECO:0000256" key="2">
    <source>
        <dbReference type="ARBA" id="ARBA00023016"/>
    </source>
</evidence>
<dbReference type="InterPro" id="IPR050325">
    <property type="entry name" value="Prot/Nucl_acid_deglycase"/>
</dbReference>
<keyword evidence="2" id="KW-0346">Stress response</keyword>
<evidence type="ECO:0000256" key="4">
    <source>
        <dbReference type="ARBA" id="ARBA00038493"/>
    </source>
</evidence>
<keyword evidence="3" id="KW-0456">Lyase</keyword>
<dbReference type="Pfam" id="PF01965">
    <property type="entry name" value="DJ-1_PfpI"/>
    <property type="match status" value="1"/>
</dbReference>
<dbReference type="GO" id="GO:0005737">
    <property type="term" value="C:cytoplasm"/>
    <property type="evidence" value="ECO:0007669"/>
    <property type="project" value="TreeGrafter"/>
</dbReference>
<dbReference type="InterPro" id="IPR029062">
    <property type="entry name" value="Class_I_gatase-like"/>
</dbReference>
<dbReference type="PANTHER" id="PTHR48094:SF11">
    <property type="entry name" value="GLUTATHIONE-INDEPENDENT GLYOXALASE HSP31-RELATED"/>
    <property type="match status" value="1"/>
</dbReference>
<reference evidence="7" key="1">
    <citation type="submission" date="2022-09" db="EMBL/GenBank/DDBJ databases">
        <title>Fusarium specimens isolated from Avocado Roots.</title>
        <authorList>
            <person name="Stajich J."/>
            <person name="Roper C."/>
            <person name="Heimlech-Rivalta G."/>
        </authorList>
    </citation>
    <scope>NUCLEOTIDE SEQUENCE</scope>
    <source>
        <strain evidence="7">A02</strain>
    </source>
</reference>
<dbReference type="CDD" id="cd03141">
    <property type="entry name" value="GATase1_Hsp31_like"/>
    <property type="match status" value="1"/>
</dbReference>
<evidence type="ECO:0000256" key="1">
    <source>
        <dbReference type="ARBA" id="ARBA00013134"/>
    </source>
</evidence>
<name>A0A9W8UXT6_9HYPO</name>
<gene>
    <name evidence="7" type="ORF">NW755_011445</name>
</gene>
<protein>
    <recommendedName>
        <fullName evidence="1">D-lactate dehydratase</fullName>
        <ecNumber evidence="1">4.2.1.130</ecNumber>
    </recommendedName>
</protein>
<comment type="catalytic activity">
    <reaction evidence="5">
        <text>methylglyoxal + H2O = (R)-lactate + H(+)</text>
        <dbReference type="Rhea" id="RHEA:27754"/>
        <dbReference type="ChEBI" id="CHEBI:15377"/>
        <dbReference type="ChEBI" id="CHEBI:15378"/>
        <dbReference type="ChEBI" id="CHEBI:16004"/>
        <dbReference type="ChEBI" id="CHEBI:17158"/>
        <dbReference type="EC" id="4.2.1.130"/>
    </reaction>
</comment>
<dbReference type="EMBL" id="JAOQAV010000044">
    <property type="protein sequence ID" value="KAJ4180910.1"/>
    <property type="molecule type" value="Genomic_DNA"/>
</dbReference>
<dbReference type="PANTHER" id="PTHR48094">
    <property type="entry name" value="PROTEIN/NUCLEIC ACID DEGLYCASE DJ-1-RELATED"/>
    <property type="match status" value="1"/>
</dbReference>
<evidence type="ECO:0000313" key="8">
    <source>
        <dbReference type="Proteomes" id="UP001152087"/>
    </source>
</evidence>
<dbReference type="GO" id="GO:0019172">
    <property type="term" value="F:glyoxalase III activity"/>
    <property type="evidence" value="ECO:0007669"/>
    <property type="project" value="UniProtKB-EC"/>
</dbReference>
<evidence type="ECO:0000313" key="7">
    <source>
        <dbReference type="EMBL" id="KAJ4180910.1"/>
    </source>
</evidence>